<feature type="transmembrane region" description="Helical" evidence="2">
    <location>
        <begin position="33"/>
        <end position="53"/>
    </location>
</feature>
<dbReference type="Proteomes" id="UP000262939">
    <property type="component" value="Unassembled WGS sequence"/>
</dbReference>
<dbReference type="EMBL" id="QVTD01000001">
    <property type="protein sequence ID" value="RFU66699.1"/>
    <property type="molecule type" value="Genomic_DNA"/>
</dbReference>
<keyword evidence="4" id="KW-1185">Reference proteome</keyword>
<evidence type="ECO:0000313" key="3">
    <source>
        <dbReference type="EMBL" id="RFU66699.1"/>
    </source>
</evidence>
<dbReference type="RefSeq" id="WP_117320670.1">
    <property type="nucleotide sequence ID" value="NZ_QVTD01000001.1"/>
</dbReference>
<evidence type="ECO:0000313" key="4">
    <source>
        <dbReference type="Proteomes" id="UP000262939"/>
    </source>
</evidence>
<feature type="transmembrane region" description="Helical" evidence="2">
    <location>
        <begin position="60"/>
        <end position="81"/>
    </location>
</feature>
<evidence type="ECO:0000256" key="1">
    <source>
        <dbReference type="SAM" id="MobiDB-lite"/>
    </source>
</evidence>
<dbReference type="Pfam" id="PF10710">
    <property type="entry name" value="DUF2512"/>
    <property type="match status" value="1"/>
</dbReference>
<keyword evidence="2" id="KW-1133">Transmembrane helix</keyword>
<name>A0A372LKR8_9BACI</name>
<keyword evidence="2" id="KW-0812">Transmembrane</keyword>
<feature type="compositionally biased region" description="Polar residues" evidence="1">
    <location>
        <begin position="121"/>
        <end position="138"/>
    </location>
</feature>
<keyword evidence="2" id="KW-0472">Membrane</keyword>
<proteinExistence type="predicted"/>
<feature type="transmembrane region" description="Helical" evidence="2">
    <location>
        <begin position="7"/>
        <end position="27"/>
    </location>
</feature>
<dbReference type="InterPro" id="IPR019649">
    <property type="entry name" value="DUF2512"/>
</dbReference>
<feature type="transmembrane region" description="Helical" evidence="2">
    <location>
        <begin position="87"/>
        <end position="105"/>
    </location>
</feature>
<protein>
    <submittedName>
        <fullName evidence="3">DUF2512 family protein</fullName>
    </submittedName>
</protein>
<reference evidence="3 4" key="1">
    <citation type="submission" date="2018-08" db="EMBL/GenBank/DDBJ databases">
        <title>Bacillus chawlae sp. nov., Bacillus glennii sp. nov., and Bacillus saganii sp. nov. Isolated from the Vehicle Assembly Building at Kennedy Space Center where the Viking Spacecraft were Assembled.</title>
        <authorList>
            <person name="Seuylemezian A."/>
            <person name="Vaishampayan P."/>
        </authorList>
    </citation>
    <scope>NUCLEOTIDE SEQUENCE [LARGE SCALE GENOMIC DNA]</scope>
    <source>
        <strain evidence="3 4">V44-8</strain>
    </source>
</reference>
<sequence>MRKHTMAILVKFISLLVVLGVILWLNFDYRLTDVVLITLILTAVGYLLGDLFILRKTNNIAATIADFGLTFAVVWIMSRMLGYDDDIIAASTLSSAAVSVVEYLYHKIVPGVSSRTENRQESNGGQQRNETHKISWNRTPGHERLQTEAGEELTPVRPGAPSPEIQRANKKSVKLHIQNRDK</sequence>
<organism evidence="3 4">
    <name type="scientific">Peribacillus glennii</name>
    <dbReference type="NCBI Taxonomy" id="2303991"/>
    <lineage>
        <taxon>Bacteria</taxon>
        <taxon>Bacillati</taxon>
        <taxon>Bacillota</taxon>
        <taxon>Bacilli</taxon>
        <taxon>Bacillales</taxon>
        <taxon>Bacillaceae</taxon>
        <taxon>Peribacillus</taxon>
    </lineage>
</organism>
<feature type="region of interest" description="Disordered" evidence="1">
    <location>
        <begin position="115"/>
        <end position="182"/>
    </location>
</feature>
<accession>A0A372LKR8</accession>
<evidence type="ECO:0000256" key="2">
    <source>
        <dbReference type="SAM" id="Phobius"/>
    </source>
</evidence>
<dbReference type="AlphaFoldDB" id="A0A372LKR8"/>
<gene>
    <name evidence="3" type="ORF">D0466_00885</name>
</gene>
<comment type="caution">
    <text evidence="3">The sequence shown here is derived from an EMBL/GenBank/DDBJ whole genome shotgun (WGS) entry which is preliminary data.</text>
</comment>
<dbReference type="OrthoDB" id="2111682at2"/>